<dbReference type="SUPFAM" id="SSF55545">
    <property type="entry name" value="beta-N-acetylhexosaminidase-like domain"/>
    <property type="match status" value="1"/>
</dbReference>
<dbReference type="InterPro" id="IPR015882">
    <property type="entry name" value="HEX_bac_N"/>
</dbReference>
<feature type="domain" description="Glycoside hydrolase family 20 catalytic" evidence="8">
    <location>
        <begin position="174"/>
        <end position="480"/>
    </location>
</feature>
<dbReference type="Proteomes" id="UP001220324">
    <property type="component" value="Unassembled WGS sequence"/>
</dbReference>
<evidence type="ECO:0000313" key="11">
    <source>
        <dbReference type="Proteomes" id="UP001220324"/>
    </source>
</evidence>
<sequence length="701" mass="78859">MIWHTFLLAAVAAALQALPPVEFAPAQIDQTLYRDGGFSLKTADRIVYVQDDFASWTDKNGLTLIPPSVDQFAQTFRDDLEELTNASWSYQTVKKFPKGASGVFLGRSKSPASRFTYEDGTVTEEGYELVVEKGRVSIYGSGARGMWWGTRSFLQQILLNDTLSPGRVTDAPAYPTRGMMLDAGRKWYSLDYLKELCTYASFFKLSEFHYHATDNFPLSRGPNVTWTDVYSQFALQPEDPELLPLVQRMNETLTRSEFEDFQQHCARRGVTVIPEIESPGHCLSVTKWKPELALDTKDLLNLTHPETLPLVKSIWSEFLPWFHTKEVHIGADEYDSTLADDYVRFVNEMSDFIYETHGKRIRIWGTYEPSTLSIDKNITIQHWQYGQSDPVALAQDGYQIINSEDWWAYLSLKNNHIPITPAPYPQFFNNNRVLNFGDVEDWQWTPELFNPVNATEQPAKNAVRGAILAAWNDNGPDATTQLEAYYAIRNGIPVVASRAWSGNRGPLLEPSTLDESISILTANAVSQNLDRQISGDKGRSGAQFSWSPPAHAAQQHHIGLGSKGMNYTLELHINGSFSLHSDDATLSLSAEGELVFSTDGWPYPLRSVAETDGFDPAEPGRIWVNSTESSHQIVNVPQKAQITITTDQYEGSRVWINGQFVGRFEVFVYGGKNKALSWSQMAFVAPLEYVRGTGLQKLDLR</sequence>
<evidence type="ECO:0000256" key="1">
    <source>
        <dbReference type="ARBA" id="ARBA00001231"/>
    </source>
</evidence>
<dbReference type="Gene3D" id="3.30.379.10">
    <property type="entry name" value="Chitobiase/beta-hexosaminidase domain 2-like"/>
    <property type="match status" value="1"/>
</dbReference>
<evidence type="ECO:0000256" key="4">
    <source>
        <dbReference type="ARBA" id="ARBA00022801"/>
    </source>
</evidence>
<dbReference type="InterPro" id="IPR029018">
    <property type="entry name" value="Hex-like_dom2"/>
</dbReference>
<dbReference type="InterPro" id="IPR017853">
    <property type="entry name" value="GH"/>
</dbReference>
<dbReference type="InterPro" id="IPR052764">
    <property type="entry name" value="GH20_Enzymes"/>
</dbReference>
<dbReference type="Gene3D" id="3.20.20.80">
    <property type="entry name" value="Glycosidases"/>
    <property type="match status" value="1"/>
</dbReference>
<comment type="catalytic activity">
    <reaction evidence="1">
        <text>Hydrolysis of terminal non-reducing N-acetyl-D-hexosamine residues in N-acetyl-beta-D-hexosaminides.</text>
        <dbReference type="EC" id="3.2.1.52"/>
    </reaction>
</comment>
<comment type="similarity">
    <text evidence="2">Belongs to the glycosyl hydrolase 20 family.</text>
</comment>
<dbReference type="PANTHER" id="PTHR43678:SF1">
    <property type="entry name" value="BETA-N-ACETYLHEXOSAMINIDASE"/>
    <property type="match status" value="1"/>
</dbReference>
<accession>A0AAD6GHI9</accession>
<feature type="chain" id="PRO_5042167120" description="beta-N-acetylhexosaminidase" evidence="7">
    <location>
        <begin position="18"/>
        <end position="701"/>
    </location>
</feature>
<organism evidence="10 11">
    <name type="scientific">Penicillium frequentans</name>
    <dbReference type="NCBI Taxonomy" id="3151616"/>
    <lineage>
        <taxon>Eukaryota</taxon>
        <taxon>Fungi</taxon>
        <taxon>Dikarya</taxon>
        <taxon>Ascomycota</taxon>
        <taxon>Pezizomycotina</taxon>
        <taxon>Eurotiomycetes</taxon>
        <taxon>Eurotiomycetidae</taxon>
        <taxon>Eurotiales</taxon>
        <taxon>Aspergillaceae</taxon>
        <taxon>Penicillium</taxon>
    </lineage>
</organism>
<gene>
    <name evidence="10" type="ORF">N7494_003209</name>
</gene>
<comment type="caution">
    <text evidence="10">The sequence shown here is derived from an EMBL/GenBank/DDBJ whole genome shotgun (WGS) entry which is preliminary data.</text>
</comment>
<keyword evidence="11" id="KW-1185">Reference proteome</keyword>
<reference evidence="10 11" key="1">
    <citation type="journal article" date="2023" name="IMA Fungus">
        <title>Comparative genomic study of the Penicillium genus elucidates a diverse pangenome and 15 lateral gene transfer events.</title>
        <authorList>
            <person name="Petersen C."/>
            <person name="Sorensen T."/>
            <person name="Nielsen M.R."/>
            <person name="Sondergaard T.E."/>
            <person name="Sorensen J.L."/>
            <person name="Fitzpatrick D.A."/>
            <person name="Frisvad J.C."/>
            <person name="Nielsen K.L."/>
        </authorList>
    </citation>
    <scope>NUCLEOTIDE SEQUENCE [LARGE SCALE GENOMIC DNA]</scope>
    <source>
        <strain evidence="10 11">IBT 35679</strain>
    </source>
</reference>
<evidence type="ECO:0000256" key="6">
    <source>
        <dbReference type="PIRSR" id="PIRSR625705-1"/>
    </source>
</evidence>
<dbReference type="AlphaFoldDB" id="A0AAD6GHI9"/>
<dbReference type="Pfam" id="PF02838">
    <property type="entry name" value="Glyco_hydro_20b"/>
    <property type="match status" value="1"/>
</dbReference>
<dbReference type="GO" id="GO:0004563">
    <property type="term" value="F:beta-N-acetylhexosaminidase activity"/>
    <property type="evidence" value="ECO:0007669"/>
    <property type="project" value="UniProtKB-EC"/>
</dbReference>
<evidence type="ECO:0000256" key="3">
    <source>
        <dbReference type="ARBA" id="ARBA00012663"/>
    </source>
</evidence>
<dbReference type="SUPFAM" id="SSF51445">
    <property type="entry name" value="(Trans)glycosidases"/>
    <property type="match status" value="1"/>
</dbReference>
<dbReference type="EC" id="3.2.1.52" evidence="3"/>
<keyword evidence="7" id="KW-0732">Signal</keyword>
<evidence type="ECO:0000256" key="7">
    <source>
        <dbReference type="SAM" id="SignalP"/>
    </source>
</evidence>
<dbReference type="PANTHER" id="PTHR43678">
    <property type="entry name" value="PUTATIVE (AFU_ORTHOLOGUE AFUA_2G00640)-RELATED"/>
    <property type="match status" value="1"/>
</dbReference>
<evidence type="ECO:0000256" key="5">
    <source>
        <dbReference type="ARBA" id="ARBA00023295"/>
    </source>
</evidence>
<evidence type="ECO:0000259" key="8">
    <source>
        <dbReference type="Pfam" id="PF00728"/>
    </source>
</evidence>
<feature type="signal peptide" evidence="7">
    <location>
        <begin position="1"/>
        <end position="17"/>
    </location>
</feature>
<dbReference type="PRINTS" id="PR00738">
    <property type="entry name" value="GLHYDRLASE20"/>
</dbReference>
<dbReference type="Pfam" id="PF00728">
    <property type="entry name" value="Glyco_hydro_20"/>
    <property type="match status" value="1"/>
</dbReference>
<evidence type="ECO:0000256" key="2">
    <source>
        <dbReference type="ARBA" id="ARBA00006285"/>
    </source>
</evidence>
<dbReference type="InterPro" id="IPR015883">
    <property type="entry name" value="Glyco_hydro_20_cat"/>
</dbReference>
<keyword evidence="4" id="KW-0378">Hydrolase</keyword>
<evidence type="ECO:0000259" key="9">
    <source>
        <dbReference type="Pfam" id="PF02838"/>
    </source>
</evidence>
<feature type="domain" description="Beta-hexosaminidase bacterial type N-terminal" evidence="9">
    <location>
        <begin position="73"/>
        <end position="170"/>
    </location>
</feature>
<dbReference type="CDD" id="cd06564">
    <property type="entry name" value="GH20_DspB_LnbB-like"/>
    <property type="match status" value="1"/>
</dbReference>
<name>A0AAD6GHI9_9EURO</name>
<dbReference type="InterPro" id="IPR025705">
    <property type="entry name" value="Beta_hexosaminidase_sua/sub"/>
</dbReference>
<dbReference type="GO" id="GO:0005975">
    <property type="term" value="P:carbohydrate metabolic process"/>
    <property type="evidence" value="ECO:0007669"/>
    <property type="project" value="InterPro"/>
</dbReference>
<keyword evidence="5" id="KW-0326">Glycosidase</keyword>
<dbReference type="EMBL" id="JAQIZZ010000003">
    <property type="protein sequence ID" value="KAJ5545624.1"/>
    <property type="molecule type" value="Genomic_DNA"/>
</dbReference>
<protein>
    <recommendedName>
        <fullName evidence="3">beta-N-acetylhexosaminidase</fullName>
        <ecNumber evidence="3">3.2.1.52</ecNumber>
    </recommendedName>
</protein>
<feature type="active site" description="Proton donor" evidence="6">
    <location>
        <position position="333"/>
    </location>
</feature>
<proteinExistence type="inferred from homology"/>
<evidence type="ECO:0000313" key="10">
    <source>
        <dbReference type="EMBL" id="KAJ5545624.1"/>
    </source>
</evidence>